<evidence type="ECO:0000256" key="1">
    <source>
        <dbReference type="ARBA" id="ARBA00011046"/>
    </source>
</evidence>
<dbReference type="SUPFAM" id="SSF46785">
    <property type="entry name" value="Winged helix' DNA-binding domain"/>
    <property type="match status" value="1"/>
</dbReference>
<keyword evidence="4" id="KW-0804">Transcription</keyword>
<proteinExistence type="inferred from homology"/>
<organism evidence="5 6">
    <name type="scientific">Tissierella carlieri</name>
    <dbReference type="NCBI Taxonomy" id="689904"/>
    <lineage>
        <taxon>Bacteria</taxon>
        <taxon>Bacillati</taxon>
        <taxon>Bacillota</taxon>
        <taxon>Tissierellia</taxon>
        <taxon>Tissierellales</taxon>
        <taxon>Tissierellaceae</taxon>
        <taxon>Tissierella</taxon>
    </lineage>
</organism>
<dbReference type="EMBL" id="JANGAC010000025">
    <property type="protein sequence ID" value="MCQ4925599.1"/>
    <property type="molecule type" value="Genomic_DNA"/>
</dbReference>
<accession>A0ABT1SGI1</accession>
<comment type="caution">
    <text evidence="5">The sequence shown here is derived from an EMBL/GenBank/DDBJ whole genome shotgun (WGS) entry which is preliminary data.</text>
</comment>
<sequence length="126" mass="14904">MKLNQQMSDSERELIKIIWDNGGSIFIAELLEKVEENNKGWKRSTVLTFLTRLTEKGFIKTEKYKRKNKYIATLSESEYMEEQTTVFLHKVYDGNAKKLVSTLLKQDRITSKDFEELEKFWNKDGV</sequence>
<dbReference type="InterPro" id="IPR005650">
    <property type="entry name" value="BlaI_family"/>
</dbReference>
<dbReference type="PIRSF" id="PIRSF019455">
    <property type="entry name" value="CopR_AtkY"/>
    <property type="match status" value="1"/>
</dbReference>
<evidence type="ECO:0000256" key="2">
    <source>
        <dbReference type="ARBA" id="ARBA00023015"/>
    </source>
</evidence>
<comment type="similarity">
    <text evidence="1">Belongs to the BlaI transcriptional regulatory family.</text>
</comment>
<evidence type="ECO:0000313" key="5">
    <source>
        <dbReference type="EMBL" id="MCQ4925599.1"/>
    </source>
</evidence>
<dbReference type="InterPro" id="IPR036388">
    <property type="entry name" value="WH-like_DNA-bd_sf"/>
</dbReference>
<protein>
    <submittedName>
        <fullName evidence="5">BlaI/MecI/CopY family transcriptional regulator</fullName>
    </submittedName>
</protein>
<gene>
    <name evidence="5" type="ORF">NE686_21060</name>
</gene>
<keyword evidence="6" id="KW-1185">Reference proteome</keyword>
<keyword evidence="2" id="KW-0805">Transcription regulation</keyword>
<evidence type="ECO:0000256" key="4">
    <source>
        <dbReference type="ARBA" id="ARBA00023163"/>
    </source>
</evidence>
<evidence type="ECO:0000313" key="6">
    <source>
        <dbReference type="Proteomes" id="UP001524478"/>
    </source>
</evidence>
<reference evidence="5 6" key="1">
    <citation type="submission" date="2022-06" db="EMBL/GenBank/DDBJ databases">
        <title>Isolation of gut microbiota from human fecal samples.</title>
        <authorList>
            <person name="Pamer E.G."/>
            <person name="Barat B."/>
            <person name="Waligurski E."/>
            <person name="Medina S."/>
            <person name="Paddock L."/>
            <person name="Mostad J."/>
        </authorList>
    </citation>
    <scope>NUCLEOTIDE SEQUENCE [LARGE SCALE GENOMIC DNA]</scope>
    <source>
        <strain evidence="5 6">DFI.7.95</strain>
    </source>
</reference>
<dbReference type="Gene3D" id="1.10.10.10">
    <property type="entry name" value="Winged helix-like DNA-binding domain superfamily/Winged helix DNA-binding domain"/>
    <property type="match status" value="1"/>
</dbReference>
<keyword evidence="3" id="KW-0238">DNA-binding</keyword>
<dbReference type="RefSeq" id="WP_256313018.1">
    <property type="nucleotide sequence ID" value="NZ_JANGAC010000025.1"/>
</dbReference>
<dbReference type="InterPro" id="IPR036390">
    <property type="entry name" value="WH_DNA-bd_sf"/>
</dbReference>
<dbReference type="Proteomes" id="UP001524478">
    <property type="component" value="Unassembled WGS sequence"/>
</dbReference>
<dbReference type="Pfam" id="PF03965">
    <property type="entry name" value="Penicillinase_R"/>
    <property type="match status" value="1"/>
</dbReference>
<name>A0ABT1SGI1_9FIRM</name>
<dbReference type="Gene3D" id="1.10.4040.10">
    <property type="entry name" value="Penicillinase repressor domain"/>
    <property type="match status" value="1"/>
</dbReference>
<evidence type="ECO:0000256" key="3">
    <source>
        <dbReference type="ARBA" id="ARBA00023125"/>
    </source>
</evidence>